<keyword evidence="4 6" id="KW-1133">Transmembrane helix</keyword>
<feature type="domain" description="MacB-like periplasmic core" evidence="8">
    <location>
        <begin position="442"/>
        <end position="627"/>
    </location>
</feature>
<evidence type="ECO:0000256" key="3">
    <source>
        <dbReference type="ARBA" id="ARBA00022692"/>
    </source>
</evidence>
<dbReference type="Pfam" id="PF12704">
    <property type="entry name" value="MacB_PCD"/>
    <property type="match status" value="2"/>
</dbReference>
<evidence type="ECO:0000313" key="9">
    <source>
        <dbReference type="EMBL" id="MFC4873299.1"/>
    </source>
</evidence>
<evidence type="ECO:0000313" key="10">
    <source>
        <dbReference type="Proteomes" id="UP001595818"/>
    </source>
</evidence>
<evidence type="ECO:0000259" key="7">
    <source>
        <dbReference type="Pfam" id="PF02687"/>
    </source>
</evidence>
<keyword evidence="3 6" id="KW-0812">Transmembrane</keyword>
<reference evidence="10" key="1">
    <citation type="journal article" date="2019" name="Int. J. Syst. Evol. Microbiol.">
        <title>The Global Catalogue of Microorganisms (GCM) 10K type strain sequencing project: providing services to taxonomists for standard genome sequencing and annotation.</title>
        <authorList>
            <consortium name="The Broad Institute Genomics Platform"/>
            <consortium name="The Broad Institute Genome Sequencing Center for Infectious Disease"/>
            <person name="Wu L."/>
            <person name="Ma J."/>
        </authorList>
    </citation>
    <scope>NUCLEOTIDE SEQUENCE [LARGE SCALE GENOMIC DNA]</scope>
    <source>
        <strain evidence="10">CGMCC 4.7466</strain>
    </source>
</reference>
<dbReference type="InterPro" id="IPR050250">
    <property type="entry name" value="Macrolide_Exporter_MacB"/>
</dbReference>
<evidence type="ECO:0000256" key="5">
    <source>
        <dbReference type="ARBA" id="ARBA00023136"/>
    </source>
</evidence>
<feature type="transmembrane region" description="Helical" evidence="6">
    <location>
        <begin position="756"/>
        <end position="778"/>
    </location>
</feature>
<comment type="subcellular location">
    <subcellularLocation>
        <location evidence="1">Cell membrane</location>
        <topology evidence="1">Multi-pass membrane protein</topology>
    </subcellularLocation>
</comment>
<keyword evidence="2" id="KW-1003">Cell membrane</keyword>
<dbReference type="RefSeq" id="WP_377066014.1">
    <property type="nucleotide sequence ID" value="NZ_JBHSJJ010000009.1"/>
</dbReference>
<dbReference type="Proteomes" id="UP001595818">
    <property type="component" value="Unassembled WGS sequence"/>
</dbReference>
<feature type="domain" description="ABC3 transporter permease C-terminal" evidence="7">
    <location>
        <begin position="289"/>
        <end position="403"/>
    </location>
</feature>
<keyword evidence="5 6" id="KW-0472">Membrane</keyword>
<protein>
    <submittedName>
        <fullName evidence="9">ABC transporter permease</fullName>
    </submittedName>
</protein>
<evidence type="ECO:0000256" key="6">
    <source>
        <dbReference type="SAM" id="Phobius"/>
    </source>
</evidence>
<dbReference type="PANTHER" id="PTHR30572">
    <property type="entry name" value="MEMBRANE COMPONENT OF TRANSPORTER-RELATED"/>
    <property type="match status" value="1"/>
</dbReference>
<comment type="caution">
    <text evidence="9">The sequence shown here is derived from an EMBL/GenBank/DDBJ whole genome shotgun (WGS) entry which is preliminary data.</text>
</comment>
<evidence type="ECO:0000256" key="1">
    <source>
        <dbReference type="ARBA" id="ARBA00004651"/>
    </source>
</evidence>
<feature type="transmembrane region" description="Helical" evidence="6">
    <location>
        <begin position="20"/>
        <end position="41"/>
    </location>
</feature>
<dbReference type="InterPro" id="IPR025857">
    <property type="entry name" value="MacB_PCD"/>
</dbReference>
<feature type="domain" description="MacB-like periplasmic core" evidence="8">
    <location>
        <begin position="21"/>
        <end position="238"/>
    </location>
</feature>
<sequence length="795" mass="89330">MIKNYFKIALRNLRRHKAYALINVLGLALGITCAILIFTLVKYHLSFDTFHSKADRIYRVTTELHQEEITYDHSVPQPLGKAIRDDHTFAEKVGRVCSFDDRLIAIPSSNDNLIFQEEIAYVEPEFFDIFDFPLLQGDKNTALAEPNTAIITEKLAKKYFGNQDPVDQTIRIDNKWDYRITGILRDLPVNTDRRQEIYVSYSNLKDQWEWLASDESWSALSGSMHCFVLLKPNVEAAHVDKIFPELSEKYYNERDAKIFRFKLQHISDIHFNPDLGGYVAKKNLWVLSLIGFFLIITACANFINLATAQALGRSKEIGVRKVLGGHRKQLFWQFMAETALITILALILAFTLAQLALPSVNQLFHTQLQINLFQDVYLLAFLPVLLLVVVLLSGAYPSLILAGFKPVVALRGKITQKNVGGFSLRKGLVVAQFAISQLLIIGAIVIANQLRYSSQADLGFQKDAIVMFPVPERDKSKISTLNSEVSGLAGVEKVAFCSDAPASQGWASVTVQFDSRTENENFDISVKAGDDRYVPMFGLQVIAGRNLSPSDTVREFLLNETAIAKFGVHSPEDVLGKKMRIGLNNSEGVVVGVVKDFHNKSFHETIDPICITSSNGWYRNFAVKINPASLQPTLTAIEKSWKEVFPDRVFEYHFLDEQIARFYELDNMILRLVQVFAGIAIIIGCLGLYGLISFMAAQKTKEIGVRKVLGANTFSVVWLFGREFTSLLLVAFVIAAPLAWWVMNRWLENFIYKIDIGADVFMMSIAITFMIALIAVGYKSIKAALANPVGSLRSE</sequence>
<keyword evidence="10" id="KW-1185">Reference proteome</keyword>
<feature type="transmembrane region" description="Helical" evidence="6">
    <location>
        <begin position="424"/>
        <end position="447"/>
    </location>
</feature>
<feature type="transmembrane region" description="Helical" evidence="6">
    <location>
        <begin position="668"/>
        <end position="692"/>
    </location>
</feature>
<dbReference type="Pfam" id="PF02687">
    <property type="entry name" value="FtsX"/>
    <property type="match status" value="2"/>
</dbReference>
<organism evidence="9 10">
    <name type="scientific">Negadavirga shengliensis</name>
    <dbReference type="NCBI Taxonomy" id="1389218"/>
    <lineage>
        <taxon>Bacteria</taxon>
        <taxon>Pseudomonadati</taxon>
        <taxon>Bacteroidota</taxon>
        <taxon>Cytophagia</taxon>
        <taxon>Cytophagales</taxon>
        <taxon>Cyclobacteriaceae</taxon>
        <taxon>Negadavirga</taxon>
    </lineage>
</organism>
<dbReference type="EMBL" id="JBHSJJ010000009">
    <property type="protein sequence ID" value="MFC4873299.1"/>
    <property type="molecule type" value="Genomic_DNA"/>
</dbReference>
<gene>
    <name evidence="9" type="ORF">ACFPFU_16480</name>
</gene>
<dbReference type="InterPro" id="IPR003838">
    <property type="entry name" value="ABC3_permease_C"/>
</dbReference>
<evidence type="ECO:0000256" key="2">
    <source>
        <dbReference type="ARBA" id="ARBA00022475"/>
    </source>
</evidence>
<feature type="transmembrane region" description="Helical" evidence="6">
    <location>
        <begin position="284"/>
        <end position="306"/>
    </location>
</feature>
<name>A0ABV9T3K0_9BACT</name>
<evidence type="ECO:0000259" key="8">
    <source>
        <dbReference type="Pfam" id="PF12704"/>
    </source>
</evidence>
<feature type="domain" description="ABC3 transporter permease C-terminal" evidence="7">
    <location>
        <begin position="675"/>
        <end position="776"/>
    </location>
</feature>
<proteinExistence type="predicted"/>
<accession>A0ABV9T3K0</accession>
<dbReference type="PANTHER" id="PTHR30572:SF18">
    <property type="entry name" value="ABC-TYPE MACROLIDE FAMILY EXPORT SYSTEM PERMEASE COMPONENT 2"/>
    <property type="match status" value="1"/>
</dbReference>
<feature type="transmembrane region" description="Helical" evidence="6">
    <location>
        <begin position="377"/>
        <end position="404"/>
    </location>
</feature>
<feature type="transmembrane region" description="Helical" evidence="6">
    <location>
        <begin position="330"/>
        <end position="357"/>
    </location>
</feature>
<evidence type="ECO:0000256" key="4">
    <source>
        <dbReference type="ARBA" id="ARBA00022989"/>
    </source>
</evidence>